<name>A0A834Z9R8_TETSI</name>
<organism evidence="5 6">
    <name type="scientific">Tetracentron sinense</name>
    <name type="common">Spur-leaf</name>
    <dbReference type="NCBI Taxonomy" id="13715"/>
    <lineage>
        <taxon>Eukaryota</taxon>
        <taxon>Viridiplantae</taxon>
        <taxon>Streptophyta</taxon>
        <taxon>Embryophyta</taxon>
        <taxon>Tracheophyta</taxon>
        <taxon>Spermatophyta</taxon>
        <taxon>Magnoliopsida</taxon>
        <taxon>Trochodendrales</taxon>
        <taxon>Trochodendraceae</taxon>
        <taxon>Tetracentron</taxon>
    </lineage>
</organism>
<evidence type="ECO:0000256" key="1">
    <source>
        <dbReference type="ARBA" id="ARBA00022723"/>
    </source>
</evidence>
<evidence type="ECO:0000313" key="5">
    <source>
        <dbReference type="EMBL" id="KAF8401861.1"/>
    </source>
</evidence>
<feature type="domain" description="Non-haem dioxygenase N-terminal" evidence="4">
    <location>
        <begin position="141"/>
        <end position="201"/>
    </location>
</feature>
<dbReference type="PANTHER" id="PTHR10209">
    <property type="entry name" value="OXIDOREDUCTASE, 2OG-FE II OXYGENASE FAMILY PROTEIN"/>
    <property type="match status" value="1"/>
</dbReference>
<dbReference type="EMBL" id="JABCRI010000008">
    <property type="protein sequence ID" value="KAF8401861.1"/>
    <property type="molecule type" value="Genomic_DNA"/>
</dbReference>
<dbReference type="Proteomes" id="UP000655225">
    <property type="component" value="Unassembled WGS sequence"/>
</dbReference>
<dbReference type="Pfam" id="PF14226">
    <property type="entry name" value="DIOX_N"/>
    <property type="match status" value="1"/>
</dbReference>
<reference evidence="5 6" key="1">
    <citation type="submission" date="2020-04" db="EMBL/GenBank/DDBJ databases">
        <title>Plant Genome Project.</title>
        <authorList>
            <person name="Zhang R.-G."/>
        </authorList>
    </citation>
    <scope>NUCLEOTIDE SEQUENCE [LARGE SCALE GENOMIC DNA]</scope>
    <source>
        <strain evidence="5">YNK0</strain>
        <tissue evidence="5">Leaf</tissue>
    </source>
</reference>
<dbReference type="GO" id="GO:0016491">
    <property type="term" value="F:oxidoreductase activity"/>
    <property type="evidence" value="ECO:0007669"/>
    <property type="project" value="UniProtKB-KW"/>
</dbReference>
<keyword evidence="1" id="KW-0479">Metal-binding</keyword>
<dbReference type="InterPro" id="IPR027443">
    <property type="entry name" value="IPNS-like_sf"/>
</dbReference>
<keyword evidence="3" id="KW-0408">Iron</keyword>
<dbReference type="SUPFAM" id="SSF51197">
    <property type="entry name" value="Clavaminate synthase-like"/>
    <property type="match status" value="1"/>
</dbReference>
<dbReference type="AlphaFoldDB" id="A0A834Z9R8"/>
<dbReference type="OrthoDB" id="288590at2759"/>
<protein>
    <recommendedName>
        <fullName evidence="4">Non-haem dioxygenase N-terminal domain-containing protein</fullName>
    </recommendedName>
</protein>
<keyword evidence="6" id="KW-1185">Reference proteome</keyword>
<dbReference type="GO" id="GO:0046872">
    <property type="term" value="F:metal ion binding"/>
    <property type="evidence" value="ECO:0007669"/>
    <property type="project" value="UniProtKB-KW"/>
</dbReference>
<keyword evidence="2" id="KW-0560">Oxidoreductase</keyword>
<sequence>MFTPKKDYIDGGNDHGVSEKVELEMKASENTQKVVPVEQEKEELINEVLKASLEEVNYSIRKSSIIEMKQTMDITSAGEFPAGIVPAYDRMKELKVFDDTKAGVKGLVDVGVVKVPRIFIQSPEELTEEIDSHPTYFEVLVIDLDGINKDDPHKEIVDQVRAASEMWGFFEVGHHGIPLSMMAEMTEGIRRFNEQDHEVKK</sequence>
<evidence type="ECO:0000256" key="3">
    <source>
        <dbReference type="ARBA" id="ARBA00023004"/>
    </source>
</evidence>
<dbReference type="InterPro" id="IPR026992">
    <property type="entry name" value="DIOX_N"/>
</dbReference>
<evidence type="ECO:0000256" key="2">
    <source>
        <dbReference type="ARBA" id="ARBA00023002"/>
    </source>
</evidence>
<gene>
    <name evidence="5" type="ORF">HHK36_012808</name>
</gene>
<evidence type="ECO:0000313" key="6">
    <source>
        <dbReference type="Proteomes" id="UP000655225"/>
    </source>
</evidence>
<accession>A0A834Z9R8</accession>
<proteinExistence type="predicted"/>
<comment type="caution">
    <text evidence="5">The sequence shown here is derived from an EMBL/GenBank/DDBJ whole genome shotgun (WGS) entry which is preliminary data.</text>
</comment>
<dbReference type="PANTHER" id="PTHR10209:SF123">
    <property type="entry name" value="FE2OG DIOXYGENASE DOMAIN-CONTAINING PROTEIN"/>
    <property type="match status" value="1"/>
</dbReference>
<evidence type="ECO:0000259" key="4">
    <source>
        <dbReference type="Pfam" id="PF14226"/>
    </source>
</evidence>
<dbReference type="Gene3D" id="2.60.120.330">
    <property type="entry name" value="B-lactam Antibiotic, Isopenicillin N Synthase, Chain"/>
    <property type="match status" value="1"/>
</dbReference>